<dbReference type="SMART" id="SM00448">
    <property type="entry name" value="REC"/>
    <property type="match status" value="1"/>
</dbReference>
<keyword evidence="5" id="KW-0805">Transcription regulation</keyword>
<evidence type="ECO:0000256" key="6">
    <source>
        <dbReference type="ARBA" id="ARBA00023125"/>
    </source>
</evidence>
<dbReference type="OrthoDB" id="324626at2"/>
<dbReference type="Pfam" id="PF00072">
    <property type="entry name" value="Response_reg"/>
    <property type="match status" value="1"/>
</dbReference>
<dbReference type="CDD" id="cd17536">
    <property type="entry name" value="REC_YesN-like"/>
    <property type="match status" value="1"/>
</dbReference>
<keyword evidence="2" id="KW-0963">Cytoplasm</keyword>
<name>A0A134A9H1_9FUSO</name>
<dbReference type="InterPro" id="IPR001789">
    <property type="entry name" value="Sig_transdc_resp-reg_receiver"/>
</dbReference>
<dbReference type="SUPFAM" id="SSF46689">
    <property type="entry name" value="Homeodomain-like"/>
    <property type="match status" value="1"/>
</dbReference>
<dbReference type="EMBL" id="LSDD01000102">
    <property type="protein sequence ID" value="KXB64371.1"/>
    <property type="molecule type" value="Genomic_DNA"/>
</dbReference>
<dbReference type="InterPro" id="IPR051552">
    <property type="entry name" value="HptR"/>
</dbReference>
<keyword evidence="4" id="KW-0902">Two-component regulatory system</keyword>
<dbReference type="SMART" id="SM00342">
    <property type="entry name" value="HTH_ARAC"/>
    <property type="match status" value="1"/>
</dbReference>
<dbReference type="PROSITE" id="PS50110">
    <property type="entry name" value="RESPONSE_REGULATORY"/>
    <property type="match status" value="1"/>
</dbReference>
<evidence type="ECO:0000256" key="8">
    <source>
        <dbReference type="PROSITE-ProRule" id="PRU00169"/>
    </source>
</evidence>
<reference evidence="12" key="1">
    <citation type="submission" date="2016-01" db="EMBL/GenBank/DDBJ databases">
        <authorList>
            <person name="Mitreva M."/>
            <person name="Pepin K.H."/>
            <person name="Mihindukulasuriya K.A."/>
            <person name="Fulton R."/>
            <person name="Fronick C."/>
            <person name="O'Laughlin M."/>
            <person name="Miner T."/>
            <person name="Herter B."/>
            <person name="Rosa B.A."/>
            <person name="Cordes M."/>
            <person name="Tomlinson C."/>
            <person name="Wollam A."/>
            <person name="Palsikar V.B."/>
            <person name="Mardis E.R."/>
            <person name="Wilson R.K."/>
        </authorList>
    </citation>
    <scope>NUCLEOTIDE SEQUENCE [LARGE SCALE GENOMIC DNA]</scope>
    <source>
        <strain evidence="12">KA00185</strain>
    </source>
</reference>
<feature type="modified residue" description="4-aspartylphosphate" evidence="8">
    <location>
        <position position="55"/>
    </location>
</feature>
<dbReference type="GO" id="GO:0043565">
    <property type="term" value="F:sequence-specific DNA binding"/>
    <property type="evidence" value="ECO:0007669"/>
    <property type="project" value="InterPro"/>
</dbReference>
<evidence type="ECO:0000256" key="5">
    <source>
        <dbReference type="ARBA" id="ARBA00023015"/>
    </source>
</evidence>
<dbReference type="SUPFAM" id="SSF52172">
    <property type="entry name" value="CheY-like"/>
    <property type="match status" value="1"/>
</dbReference>
<dbReference type="InterPro" id="IPR009057">
    <property type="entry name" value="Homeodomain-like_sf"/>
</dbReference>
<feature type="domain" description="Response regulatory" evidence="10">
    <location>
        <begin position="3"/>
        <end position="120"/>
    </location>
</feature>
<dbReference type="InterPro" id="IPR018060">
    <property type="entry name" value="HTH_AraC"/>
</dbReference>
<dbReference type="PATRIC" id="fig|157687.3.peg.1436"/>
<dbReference type="GO" id="GO:0000160">
    <property type="term" value="P:phosphorelay signal transduction system"/>
    <property type="evidence" value="ECO:0007669"/>
    <property type="project" value="UniProtKB-KW"/>
</dbReference>
<comment type="subcellular location">
    <subcellularLocation>
        <location evidence="1">Cytoplasm</location>
    </subcellularLocation>
</comment>
<proteinExistence type="predicted"/>
<keyword evidence="7" id="KW-0804">Transcription</keyword>
<dbReference type="Proteomes" id="UP000070483">
    <property type="component" value="Unassembled WGS sequence"/>
</dbReference>
<evidence type="ECO:0000259" key="9">
    <source>
        <dbReference type="PROSITE" id="PS01124"/>
    </source>
</evidence>
<sequence length="260" mass="30244">MYSILIIDDEPIIRRGIKTFIDFEKYKISDVYEAEDGNSAFKTFSEVLPDLVLLDINIPFKNGLTLAEEMKHLKSDVKIAIISGYDYFEYAQKALKIGVEDYILKPVSKTDINEIISKLIYKLEEDKKYNEARKIINKISQIEKSDKNISHSKYKDILTKKIEEKYSDISFNLNSLADEMNLSSGYLSSLFKNLFGIPFQDYLNNMRMEKAKLLLLTTDLKNYQIGELVGMENFNYFNSKFKKTFGMTPKEFKKSVLEKI</sequence>
<feature type="domain" description="HTH araC/xylS-type" evidence="9">
    <location>
        <begin position="156"/>
        <end position="255"/>
    </location>
</feature>
<dbReference type="RefSeq" id="WP_060918118.1">
    <property type="nucleotide sequence ID" value="NZ_KQ960082.1"/>
</dbReference>
<keyword evidence="6" id="KW-0238">DNA-binding</keyword>
<evidence type="ECO:0000256" key="7">
    <source>
        <dbReference type="ARBA" id="ARBA00023163"/>
    </source>
</evidence>
<organism evidence="11 12">
    <name type="scientific">Leptotrichia wadei</name>
    <dbReference type="NCBI Taxonomy" id="157687"/>
    <lineage>
        <taxon>Bacteria</taxon>
        <taxon>Fusobacteriati</taxon>
        <taxon>Fusobacteriota</taxon>
        <taxon>Fusobacteriia</taxon>
        <taxon>Fusobacteriales</taxon>
        <taxon>Leptotrichiaceae</taxon>
        <taxon>Leptotrichia</taxon>
    </lineage>
</organism>
<comment type="caution">
    <text evidence="11">The sequence shown here is derived from an EMBL/GenBank/DDBJ whole genome shotgun (WGS) entry which is preliminary data.</text>
</comment>
<dbReference type="Gene3D" id="1.10.10.60">
    <property type="entry name" value="Homeodomain-like"/>
    <property type="match status" value="2"/>
</dbReference>
<accession>A0A134A9H1</accession>
<evidence type="ECO:0000256" key="4">
    <source>
        <dbReference type="ARBA" id="ARBA00023012"/>
    </source>
</evidence>
<evidence type="ECO:0000256" key="2">
    <source>
        <dbReference type="ARBA" id="ARBA00022490"/>
    </source>
</evidence>
<dbReference type="GO" id="GO:0005737">
    <property type="term" value="C:cytoplasm"/>
    <property type="evidence" value="ECO:0007669"/>
    <property type="project" value="UniProtKB-SubCell"/>
</dbReference>
<dbReference type="AlphaFoldDB" id="A0A134A9H1"/>
<dbReference type="InterPro" id="IPR011006">
    <property type="entry name" value="CheY-like_superfamily"/>
</dbReference>
<dbReference type="Gene3D" id="3.40.50.2300">
    <property type="match status" value="1"/>
</dbReference>
<keyword evidence="12" id="KW-1185">Reference proteome</keyword>
<dbReference type="PROSITE" id="PS01124">
    <property type="entry name" value="HTH_ARAC_FAMILY_2"/>
    <property type="match status" value="1"/>
</dbReference>
<evidence type="ECO:0000256" key="1">
    <source>
        <dbReference type="ARBA" id="ARBA00004496"/>
    </source>
</evidence>
<dbReference type="STRING" id="157687.HMPREF3180_01442"/>
<gene>
    <name evidence="11" type="ORF">HMPREF3180_01442</name>
</gene>
<dbReference type="Pfam" id="PF12833">
    <property type="entry name" value="HTH_18"/>
    <property type="match status" value="1"/>
</dbReference>
<evidence type="ECO:0000313" key="11">
    <source>
        <dbReference type="EMBL" id="KXB64371.1"/>
    </source>
</evidence>
<dbReference type="PANTHER" id="PTHR42713">
    <property type="entry name" value="HISTIDINE KINASE-RELATED"/>
    <property type="match status" value="1"/>
</dbReference>
<evidence type="ECO:0000256" key="3">
    <source>
        <dbReference type="ARBA" id="ARBA00022553"/>
    </source>
</evidence>
<evidence type="ECO:0000259" key="10">
    <source>
        <dbReference type="PROSITE" id="PS50110"/>
    </source>
</evidence>
<dbReference type="GO" id="GO:0003700">
    <property type="term" value="F:DNA-binding transcription factor activity"/>
    <property type="evidence" value="ECO:0007669"/>
    <property type="project" value="InterPro"/>
</dbReference>
<protein>
    <submittedName>
        <fullName evidence="11">Response regulator receiver domain protein</fullName>
    </submittedName>
</protein>
<evidence type="ECO:0000313" key="12">
    <source>
        <dbReference type="Proteomes" id="UP000070483"/>
    </source>
</evidence>
<keyword evidence="3 8" id="KW-0597">Phosphoprotein</keyword>
<dbReference type="PANTHER" id="PTHR42713:SF3">
    <property type="entry name" value="TRANSCRIPTIONAL REGULATORY PROTEIN HPTR"/>
    <property type="match status" value="1"/>
</dbReference>